<evidence type="ECO:0000313" key="2">
    <source>
        <dbReference type="Proteomes" id="UP000326396"/>
    </source>
</evidence>
<dbReference type="EMBL" id="SZYD01000012">
    <property type="protein sequence ID" value="KAD4586392.1"/>
    <property type="molecule type" value="Genomic_DNA"/>
</dbReference>
<accession>A0A5N6NEW4</accession>
<sequence>MAFLHKAVSEYEKEAVMEANMSVSVSVSESENELKNKEVLRDCLRLSLVQITFTIYLVDIQFADPHYTRMDH</sequence>
<reference evidence="1 2" key="1">
    <citation type="submission" date="2019-05" db="EMBL/GenBank/DDBJ databases">
        <title>Mikania micrantha, genome provides insights into the molecular mechanism of rapid growth.</title>
        <authorList>
            <person name="Liu B."/>
        </authorList>
    </citation>
    <scope>NUCLEOTIDE SEQUENCE [LARGE SCALE GENOMIC DNA]</scope>
    <source>
        <strain evidence="1">NLD-2019</strain>
        <tissue evidence="1">Leaf</tissue>
    </source>
</reference>
<dbReference type="Proteomes" id="UP000326396">
    <property type="component" value="Linkage Group LG2"/>
</dbReference>
<organism evidence="1 2">
    <name type="scientific">Mikania micrantha</name>
    <name type="common">bitter vine</name>
    <dbReference type="NCBI Taxonomy" id="192012"/>
    <lineage>
        <taxon>Eukaryota</taxon>
        <taxon>Viridiplantae</taxon>
        <taxon>Streptophyta</taxon>
        <taxon>Embryophyta</taxon>
        <taxon>Tracheophyta</taxon>
        <taxon>Spermatophyta</taxon>
        <taxon>Magnoliopsida</taxon>
        <taxon>eudicotyledons</taxon>
        <taxon>Gunneridae</taxon>
        <taxon>Pentapetalae</taxon>
        <taxon>asterids</taxon>
        <taxon>campanulids</taxon>
        <taxon>Asterales</taxon>
        <taxon>Asteraceae</taxon>
        <taxon>Asteroideae</taxon>
        <taxon>Heliantheae alliance</taxon>
        <taxon>Eupatorieae</taxon>
        <taxon>Mikania</taxon>
    </lineage>
</organism>
<evidence type="ECO:0000313" key="1">
    <source>
        <dbReference type="EMBL" id="KAD4586392.1"/>
    </source>
</evidence>
<keyword evidence="2" id="KW-1185">Reference proteome</keyword>
<comment type="caution">
    <text evidence="1">The sequence shown here is derived from an EMBL/GenBank/DDBJ whole genome shotgun (WGS) entry which is preliminary data.</text>
</comment>
<protein>
    <submittedName>
        <fullName evidence="1">Uncharacterized protein</fullName>
    </submittedName>
</protein>
<dbReference type="AlphaFoldDB" id="A0A5N6NEW4"/>
<name>A0A5N6NEW4_9ASTR</name>
<gene>
    <name evidence="1" type="ORF">E3N88_23993</name>
</gene>
<proteinExistence type="predicted"/>